<feature type="domain" description="Glycoside hydrolase 35 catalytic" evidence="3">
    <location>
        <begin position="20"/>
        <end position="317"/>
    </location>
</feature>
<dbReference type="InterPro" id="IPR001944">
    <property type="entry name" value="Glycoside_Hdrlase_35"/>
</dbReference>
<reference evidence="4 5" key="1">
    <citation type="submission" date="2018-10" db="EMBL/GenBank/DDBJ databases">
        <title>Genome Sequence of Cohnella sp.</title>
        <authorList>
            <person name="Srinivasan S."/>
            <person name="Kim M.K."/>
        </authorList>
    </citation>
    <scope>NUCLEOTIDE SEQUENCE [LARGE SCALE GENOMIC DNA]</scope>
    <source>
        <strain evidence="4 5">18JY8-7</strain>
    </source>
</reference>
<protein>
    <recommendedName>
        <fullName evidence="3">Glycoside hydrolase 35 catalytic domain-containing protein</fullName>
    </recommendedName>
</protein>
<dbReference type="InterPro" id="IPR037110">
    <property type="entry name" value="Betagal_dom2_sf"/>
</dbReference>
<dbReference type="GO" id="GO:0005975">
    <property type="term" value="P:carbohydrate metabolic process"/>
    <property type="evidence" value="ECO:0007669"/>
    <property type="project" value="InterPro"/>
</dbReference>
<evidence type="ECO:0000259" key="3">
    <source>
        <dbReference type="Pfam" id="PF01301"/>
    </source>
</evidence>
<dbReference type="RefSeq" id="WP_123039646.1">
    <property type="nucleotide sequence ID" value="NZ_CP033433.1"/>
</dbReference>
<dbReference type="InterPro" id="IPR017853">
    <property type="entry name" value="GH"/>
</dbReference>
<dbReference type="AlphaFoldDB" id="A0A3G3JTN3"/>
<dbReference type="Gene3D" id="2.60.120.260">
    <property type="entry name" value="Galactose-binding domain-like"/>
    <property type="match status" value="1"/>
</dbReference>
<dbReference type="Pfam" id="PF01301">
    <property type="entry name" value="Glyco_hydro_35"/>
    <property type="match status" value="1"/>
</dbReference>
<dbReference type="KEGG" id="coh:EAV92_02670"/>
<dbReference type="PRINTS" id="PR00742">
    <property type="entry name" value="GLHYDRLASE35"/>
</dbReference>
<dbReference type="Proteomes" id="UP000269097">
    <property type="component" value="Chromosome"/>
</dbReference>
<name>A0A3G3JTN3_9BACL</name>
<evidence type="ECO:0000313" key="5">
    <source>
        <dbReference type="Proteomes" id="UP000269097"/>
    </source>
</evidence>
<dbReference type="EMBL" id="CP033433">
    <property type="protein sequence ID" value="AYQ71583.1"/>
    <property type="molecule type" value="Genomic_DNA"/>
</dbReference>
<dbReference type="InterPro" id="IPR008979">
    <property type="entry name" value="Galactose-bd-like_sf"/>
</dbReference>
<evidence type="ECO:0000256" key="2">
    <source>
        <dbReference type="RuleBase" id="RU003679"/>
    </source>
</evidence>
<dbReference type="SUPFAM" id="SSF51445">
    <property type="entry name" value="(Trans)glycosidases"/>
    <property type="match status" value="1"/>
</dbReference>
<comment type="similarity">
    <text evidence="1 2">Belongs to the glycosyl hydrolase 35 family.</text>
</comment>
<dbReference type="SUPFAM" id="SSF49785">
    <property type="entry name" value="Galactose-binding domain-like"/>
    <property type="match status" value="1"/>
</dbReference>
<sequence length="938" mass="102089">MNGSVHTEPAVRFTRNAVRINGESVVLLCASLFYFRIPRESWRERMDQVKSMGYNGIDVYFPWNFHEKREGEWDFTGDRDAEEFLRLAAEAGLWVVARPGPYICSEWDGGALPAYLLTKPGIRLRDNDPLFLQYVAEWYGRILSIIGRHELNGGGCVVCVQLDNELDFYGCADPQGYMERLRDLAAANGISVPLIACAGQGGLLEASGFAEGVMPTCNFYPNDRDPEFERKVLHYRNVLADKDFPLLVTETNRSHFLLRRLLSGGAKLLGPYLQVSGTDFGFTNATNNWGKPLAFMTSDYDFGGMISPEGHLREEAYEGRLLGRLIRAYGTSLAEAVPESLEAWSLKDNGGKEDGLFGPFALRLGSGGGSLIFLTNGTDAAKEAVLQEANGSTIPRQGTIKLAAGRSLALPANLALSTWNLPGSLAYSTAELYHAEQLAAGTLLAFHTDDAPGEIVLDFPQTAQIATDGGVSADRLGERLLITFNGKDPGRCVLTTEDERALTIVITDRMAALYLEAVSPSGSMVLAEPKTGGVYADTGLTVDWTLSISDPAVTPTEATAVSSGQARAEHLENLGVYRGFSWYGATVRLPEHKRLQGFLVRQAGDVVSLYAGGRYAGTVVPGGGSTFLPHETRTEEILPLQARVEIWGHTNFDDLRLPGLRLNALKGLTGITAVTDVKEITSNWRVCRAKDDSFAIPEENADDGEWPVVGFGGWLSSDHPAYEIYRREFEVSAEADSWTVHFEGLQALAKLSVNGRVPVEIHPFDPYVDLTPYVVPGDTLAFTVFLQKVLGLPTGRVRVYEGFEAGDYTVRAGEEPELQAHAKAAKQSGHIQQLPIQLEPGATAWLSGAVANSAANNGWRVKVEGSGLKLTVFFADRVVGRLWLPGGAARPVMTGGSPDSFYLPGPWFDDARQELSILLEAVDAESPGRLVSLDFIPV</sequence>
<dbReference type="Gene3D" id="3.20.20.80">
    <property type="entry name" value="Glycosidases"/>
    <property type="match status" value="1"/>
</dbReference>
<evidence type="ECO:0000256" key="1">
    <source>
        <dbReference type="ARBA" id="ARBA00009809"/>
    </source>
</evidence>
<gene>
    <name evidence="4" type="ORF">EAV92_02670</name>
</gene>
<dbReference type="PANTHER" id="PTHR23421">
    <property type="entry name" value="BETA-GALACTOSIDASE RELATED"/>
    <property type="match status" value="1"/>
</dbReference>
<accession>A0A3G3JTN3</accession>
<dbReference type="Gene3D" id="2.102.20.10">
    <property type="entry name" value="Beta-galactosidase, domain 2"/>
    <property type="match status" value="1"/>
</dbReference>
<keyword evidence="5" id="KW-1185">Reference proteome</keyword>
<dbReference type="InterPro" id="IPR031330">
    <property type="entry name" value="Gly_Hdrlase_35_cat"/>
</dbReference>
<dbReference type="GO" id="GO:0004553">
    <property type="term" value="F:hydrolase activity, hydrolyzing O-glycosyl compounds"/>
    <property type="evidence" value="ECO:0007669"/>
    <property type="project" value="InterPro"/>
</dbReference>
<evidence type="ECO:0000313" key="4">
    <source>
        <dbReference type="EMBL" id="AYQ71583.1"/>
    </source>
</evidence>
<organism evidence="4 5">
    <name type="scientific">Cohnella candidum</name>
    <dbReference type="NCBI Taxonomy" id="2674991"/>
    <lineage>
        <taxon>Bacteria</taxon>
        <taxon>Bacillati</taxon>
        <taxon>Bacillota</taxon>
        <taxon>Bacilli</taxon>
        <taxon>Bacillales</taxon>
        <taxon>Paenibacillaceae</taxon>
        <taxon>Cohnella</taxon>
    </lineage>
</organism>
<proteinExistence type="inferred from homology"/>